<evidence type="ECO:0000256" key="6">
    <source>
        <dbReference type="SAM" id="Phobius"/>
    </source>
</evidence>
<evidence type="ECO:0000256" key="5">
    <source>
        <dbReference type="ARBA" id="ARBA00023136"/>
    </source>
</evidence>
<protein>
    <submittedName>
        <fullName evidence="7">Uncharacterized protein</fullName>
    </submittedName>
</protein>
<dbReference type="Pfam" id="PF05562">
    <property type="entry name" value="WCOR413"/>
    <property type="match status" value="1"/>
</dbReference>
<evidence type="ECO:0000256" key="2">
    <source>
        <dbReference type="ARBA" id="ARBA00005852"/>
    </source>
</evidence>
<dbReference type="PANTHER" id="PTHR33596:SF17">
    <property type="entry name" value="COLD-REGULATED 413 INNER MEMBRANE PROTEIN 1, CHLOROPLASTIC-RELATED"/>
    <property type="match status" value="1"/>
</dbReference>
<keyword evidence="3 6" id="KW-0812">Transmembrane</keyword>
<dbReference type="EMBL" id="JAJJMB010009125">
    <property type="protein sequence ID" value="KAI3916103.1"/>
    <property type="molecule type" value="Genomic_DNA"/>
</dbReference>
<dbReference type="GO" id="GO:0016020">
    <property type="term" value="C:membrane"/>
    <property type="evidence" value="ECO:0007669"/>
    <property type="project" value="UniProtKB-SubCell"/>
</dbReference>
<accession>A0AAD4SND2</accession>
<organism evidence="7 8">
    <name type="scientific">Papaver atlanticum</name>
    <dbReference type="NCBI Taxonomy" id="357466"/>
    <lineage>
        <taxon>Eukaryota</taxon>
        <taxon>Viridiplantae</taxon>
        <taxon>Streptophyta</taxon>
        <taxon>Embryophyta</taxon>
        <taxon>Tracheophyta</taxon>
        <taxon>Spermatophyta</taxon>
        <taxon>Magnoliopsida</taxon>
        <taxon>Ranunculales</taxon>
        <taxon>Papaveraceae</taxon>
        <taxon>Papaveroideae</taxon>
        <taxon>Papaver</taxon>
    </lineage>
</organism>
<keyword evidence="8" id="KW-1185">Reference proteome</keyword>
<keyword evidence="4 6" id="KW-1133">Transmembrane helix</keyword>
<name>A0AAD4SND2_9MAGN</name>
<reference evidence="7" key="1">
    <citation type="submission" date="2022-04" db="EMBL/GenBank/DDBJ databases">
        <title>A functionally conserved STORR gene fusion in Papaver species that diverged 16.8 million years ago.</title>
        <authorList>
            <person name="Catania T."/>
        </authorList>
    </citation>
    <scope>NUCLEOTIDE SEQUENCE</scope>
    <source>
        <strain evidence="7">S-188037</strain>
    </source>
</reference>
<dbReference type="Proteomes" id="UP001202328">
    <property type="component" value="Unassembled WGS sequence"/>
</dbReference>
<comment type="subcellular location">
    <subcellularLocation>
        <location evidence="1">Membrane</location>
        <topology evidence="1">Multi-pass membrane protein</topology>
    </subcellularLocation>
</comment>
<comment type="similarity">
    <text evidence="2">Belongs to the Cold-regulated 413 protein family.</text>
</comment>
<evidence type="ECO:0000256" key="4">
    <source>
        <dbReference type="ARBA" id="ARBA00022989"/>
    </source>
</evidence>
<comment type="caution">
    <text evidence="7">The sequence shown here is derived from an EMBL/GenBank/DDBJ whole genome shotgun (WGS) entry which is preliminary data.</text>
</comment>
<dbReference type="InterPro" id="IPR008892">
    <property type="entry name" value="COR413"/>
</dbReference>
<feature type="transmembrane region" description="Helical" evidence="6">
    <location>
        <begin position="188"/>
        <end position="206"/>
    </location>
</feature>
<dbReference type="PANTHER" id="PTHR33596">
    <property type="entry name" value="COLD-REGULATED 413 PLASMA MEMBRANE PROTEIN 2"/>
    <property type="match status" value="1"/>
</dbReference>
<proteinExistence type="inferred from homology"/>
<evidence type="ECO:0000256" key="3">
    <source>
        <dbReference type="ARBA" id="ARBA00022692"/>
    </source>
</evidence>
<keyword evidence="5 6" id="KW-0472">Membrane</keyword>
<gene>
    <name evidence="7" type="ORF">MKW98_004544</name>
</gene>
<dbReference type="AlphaFoldDB" id="A0AAD4SND2"/>
<evidence type="ECO:0000256" key="1">
    <source>
        <dbReference type="ARBA" id="ARBA00004141"/>
    </source>
</evidence>
<feature type="transmembrane region" description="Helical" evidence="6">
    <location>
        <begin position="140"/>
        <end position="159"/>
    </location>
</feature>
<evidence type="ECO:0000313" key="7">
    <source>
        <dbReference type="EMBL" id="KAI3916103.1"/>
    </source>
</evidence>
<evidence type="ECO:0000313" key="8">
    <source>
        <dbReference type="Proteomes" id="UP001202328"/>
    </source>
</evidence>
<feature type="transmembrane region" description="Helical" evidence="6">
    <location>
        <begin position="218"/>
        <end position="238"/>
    </location>
</feature>
<sequence>MLSLALCNPNPQFHLHSYNKNNLSNSQLIRSQHQQKQNLKLGSPFSSSSFSSFSLNHNQNTLSFNTNNKNQMMRKRNGKSLGAVCYQSTASLLSPPNLQWVCVIASAVLMVVKGTAIPKSVLVPLFILQAPREIFNWIKGEYGVWTIFLALAFKLFYLIPSQLELPLYAMLFVIASPYQVANLRGTEAGSLISLCIAGFLAFQHFRGVGNVNKGFEQGSILATVGIICITLAPLLLLVGSRV</sequence>